<comment type="caution">
    <text evidence="2">The sequence shown here is derived from an EMBL/GenBank/DDBJ whole genome shotgun (WGS) entry which is preliminary data.</text>
</comment>
<name>A0ABD0VN99_DENTH</name>
<dbReference type="InterPro" id="IPR040256">
    <property type="entry name" value="At4g02000-like"/>
</dbReference>
<evidence type="ECO:0000259" key="1">
    <source>
        <dbReference type="Pfam" id="PF14111"/>
    </source>
</evidence>
<sequence length="386" mass="43439">MEAGPSSSIPDAWDLRHQLLYRKTTVRGFPALLMSDDDILKLASPFQFTLVGKFLVRRPNLDAIRNFLGKLKLSGIFSIGLLDARHVSIQLSNDLDYSRIFARRSYYILNCQMRLLKWTPFFDVIEESPIISFPNLRLHFFNAHVLHALGSIFGRPLKTDQATASRSRPSVARILVEVDITKKHPKEVWLGSENSGYLQKVEFENVPDFCMHCKIHGHSINDCFVAHPQLRKNNMTSKAVVGPINGEPVVLGGQKPLNVKESEAFGDDIEKETLHLVNQGNEEHIRDQVIQENCESGSEHNIENIQVNEEDIVKEMEEGEVGPLDSSISKGCLKDSIIHSTSSPNKRAKNIEEGFIVFSKKKGKNKNLTPGITSRVTRAANQFVND</sequence>
<dbReference type="AlphaFoldDB" id="A0ABD0VN99"/>
<dbReference type="InterPro" id="IPR025558">
    <property type="entry name" value="DUF4283"/>
</dbReference>
<proteinExistence type="predicted"/>
<accession>A0ABD0VN99</accession>
<evidence type="ECO:0000313" key="2">
    <source>
        <dbReference type="EMBL" id="KAL0926253.1"/>
    </source>
</evidence>
<evidence type="ECO:0000313" key="3">
    <source>
        <dbReference type="Proteomes" id="UP001552299"/>
    </source>
</evidence>
<protein>
    <recommendedName>
        <fullName evidence="1">DUF4283 domain-containing protein</fullName>
    </recommendedName>
</protein>
<dbReference type="PANTHER" id="PTHR31286">
    <property type="entry name" value="GLYCINE-RICH CELL WALL STRUCTURAL PROTEIN 1.8-LIKE"/>
    <property type="match status" value="1"/>
</dbReference>
<dbReference type="Proteomes" id="UP001552299">
    <property type="component" value="Unassembled WGS sequence"/>
</dbReference>
<gene>
    <name evidence="2" type="ORF">M5K25_002467</name>
</gene>
<dbReference type="PANTHER" id="PTHR31286:SF179">
    <property type="entry name" value="RNASE H TYPE-1 DOMAIN-CONTAINING PROTEIN"/>
    <property type="match status" value="1"/>
</dbReference>
<dbReference type="EMBL" id="JANQDX010000003">
    <property type="protein sequence ID" value="KAL0926253.1"/>
    <property type="molecule type" value="Genomic_DNA"/>
</dbReference>
<feature type="domain" description="DUF4283" evidence="1">
    <location>
        <begin position="46"/>
        <end position="124"/>
    </location>
</feature>
<keyword evidence="3" id="KW-1185">Reference proteome</keyword>
<reference evidence="2 3" key="1">
    <citation type="journal article" date="2024" name="Plant Biotechnol. J.">
        <title>Dendrobium thyrsiflorum genome and its molecular insights into genes involved in important horticultural traits.</title>
        <authorList>
            <person name="Chen B."/>
            <person name="Wang J.Y."/>
            <person name="Zheng P.J."/>
            <person name="Li K.L."/>
            <person name="Liang Y.M."/>
            <person name="Chen X.F."/>
            <person name="Zhang C."/>
            <person name="Zhao X."/>
            <person name="He X."/>
            <person name="Zhang G.Q."/>
            <person name="Liu Z.J."/>
            <person name="Xu Q."/>
        </authorList>
    </citation>
    <scope>NUCLEOTIDE SEQUENCE [LARGE SCALE GENOMIC DNA]</scope>
    <source>
        <strain evidence="2">GZMU011</strain>
    </source>
</reference>
<organism evidence="2 3">
    <name type="scientific">Dendrobium thyrsiflorum</name>
    <name type="common">Pinecone-like raceme dendrobium</name>
    <name type="synonym">Orchid</name>
    <dbReference type="NCBI Taxonomy" id="117978"/>
    <lineage>
        <taxon>Eukaryota</taxon>
        <taxon>Viridiplantae</taxon>
        <taxon>Streptophyta</taxon>
        <taxon>Embryophyta</taxon>
        <taxon>Tracheophyta</taxon>
        <taxon>Spermatophyta</taxon>
        <taxon>Magnoliopsida</taxon>
        <taxon>Liliopsida</taxon>
        <taxon>Asparagales</taxon>
        <taxon>Orchidaceae</taxon>
        <taxon>Epidendroideae</taxon>
        <taxon>Malaxideae</taxon>
        <taxon>Dendrobiinae</taxon>
        <taxon>Dendrobium</taxon>
    </lineage>
</organism>
<dbReference type="Pfam" id="PF14111">
    <property type="entry name" value="DUF4283"/>
    <property type="match status" value="1"/>
</dbReference>